<evidence type="ECO:0008006" key="3">
    <source>
        <dbReference type="Google" id="ProtNLM"/>
    </source>
</evidence>
<evidence type="ECO:0000313" key="1">
    <source>
        <dbReference type="EMBL" id="MCZ4550127.1"/>
    </source>
</evidence>
<keyword evidence="2" id="KW-1185">Reference proteome</keyword>
<protein>
    <recommendedName>
        <fullName evidence="3">DUF222 domain-containing protein</fullName>
    </recommendedName>
</protein>
<comment type="caution">
    <text evidence="1">The sequence shown here is derived from an EMBL/GenBank/DDBJ whole genome shotgun (WGS) entry which is preliminary data.</text>
</comment>
<accession>A0ABT4MT31</accession>
<dbReference type="Proteomes" id="UP001067235">
    <property type="component" value="Unassembled WGS sequence"/>
</dbReference>
<evidence type="ECO:0000313" key="2">
    <source>
        <dbReference type="Proteomes" id="UP001067235"/>
    </source>
</evidence>
<reference evidence="1" key="1">
    <citation type="submission" date="2022-12" db="EMBL/GenBank/DDBJ databases">
        <authorList>
            <person name="Krivoruchko A.V."/>
            <person name="Elkin A."/>
        </authorList>
    </citation>
    <scope>NUCLEOTIDE SEQUENCE</scope>
    <source>
        <strain evidence="1">IEGM 1388</strain>
    </source>
</reference>
<organism evidence="1 2">
    <name type="scientific">Gordonia rubripertincta</name>
    <name type="common">Rhodococcus corallinus</name>
    <dbReference type="NCBI Taxonomy" id="36822"/>
    <lineage>
        <taxon>Bacteria</taxon>
        <taxon>Bacillati</taxon>
        <taxon>Actinomycetota</taxon>
        <taxon>Actinomycetes</taxon>
        <taxon>Mycobacteriales</taxon>
        <taxon>Gordoniaceae</taxon>
        <taxon>Gordonia</taxon>
    </lineage>
</organism>
<proteinExistence type="predicted"/>
<sequence length="123" mass="13677">MSTGMADLIDRIEGMALDASEIVAVREVLSRRLIDAPLAMMSDKEAVDLTQAVETQTRRDEAVKIRLSAELTERRVAAKLGHKHNNFLRLVLRISAAQASARSKRAERTGIWHSITGEVTEPR</sequence>
<name>A0ABT4MT31_GORRU</name>
<gene>
    <name evidence="1" type="ORF">O4213_09040</name>
</gene>
<dbReference type="EMBL" id="JAPWIE010000002">
    <property type="protein sequence ID" value="MCZ4550127.1"/>
    <property type="molecule type" value="Genomic_DNA"/>
</dbReference>
<dbReference type="RefSeq" id="WP_301570666.1">
    <property type="nucleotide sequence ID" value="NZ_JAPWIE010000002.1"/>
</dbReference>